<dbReference type="PIRSF" id="PIRSF001439">
    <property type="entry name" value="CryM"/>
    <property type="match status" value="1"/>
</dbReference>
<dbReference type="InterPro" id="IPR036291">
    <property type="entry name" value="NAD(P)-bd_dom_sf"/>
</dbReference>
<keyword evidence="2" id="KW-1185">Reference proteome</keyword>
<dbReference type="GO" id="GO:0005737">
    <property type="term" value="C:cytoplasm"/>
    <property type="evidence" value="ECO:0007669"/>
    <property type="project" value="TreeGrafter"/>
</dbReference>
<evidence type="ECO:0000313" key="1">
    <source>
        <dbReference type="EMBL" id="NYE19278.1"/>
    </source>
</evidence>
<comment type="caution">
    <text evidence="1">The sequence shown here is derived from an EMBL/GenBank/DDBJ whole genome shotgun (WGS) entry which is preliminary data.</text>
</comment>
<dbReference type="InterPro" id="IPR003462">
    <property type="entry name" value="ODC_Mu_crystall"/>
</dbReference>
<accession>A0A7Y9GMK5</accession>
<dbReference type="Gene3D" id="3.40.50.720">
    <property type="entry name" value="NAD(P)-binding Rossmann-like Domain"/>
    <property type="match status" value="1"/>
</dbReference>
<sequence>MRILSNADVEQLLSPLDVLDVLEVAYRELAQDRGHNRPRNHTYFPVEDERYPGFRFRFKSQEGGNISSGVWGTRITSDMVGVETLPTGEKRRRLLPVAPGGNYVGLVTLFSLTELAPLAIIHDSVIQKYRVGATTALGIREMAREDVTVAGMFGAGWQAAAHLETLLLVRPDIEEIRVFSPTRERRETFAADWAHKTGRNVVAVDDPKQAVVGCGIVTAATAAMDPVFDGAWIEPGTHVSCITSPDGTATRRELDDTAFDRAGRIVVFSREQVHHDKQFDILGPVERGLKKWEDIQELGDILVDPAPARSSEDEITIFANNTGMGIQFAAVGAKILELAEERDLGHVVPTEWFVEDTTP</sequence>
<protein>
    <submittedName>
        <fullName evidence="1">Ornithine cyclodeaminase/alanine dehydrogenase-like protein (Mu-crystallin family)</fullName>
    </submittedName>
</protein>
<dbReference type="PANTHER" id="PTHR13812">
    <property type="entry name" value="KETIMINE REDUCTASE MU-CRYSTALLIN"/>
    <property type="match status" value="1"/>
</dbReference>
<dbReference type="AlphaFoldDB" id="A0A7Y9GMK5"/>
<dbReference type="PANTHER" id="PTHR13812:SF19">
    <property type="entry name" value="KETIMINE REDUCTASE MU-CRYSTALLIN"/>
    <property type="match status" value="1"/>
</dbReference>
<organism evidence="1 2">
    <name type="scientific">Microbacterium immunditiarum</name>
    <dbReference type="NCBI Taxonomy" id="337480"/>
    <lineage>
        <taxon>Bacteria</taxon>
        <taxon>Bacillati</taxon>
        <taxon>Actinomycetota</taxon>
        <taxon>Actinomycetes</taxon>
        <taxon>Micrococcales</taxon>
        <taxon>Microbacteriaceae</taxon>
        <taxon>Microbacterium</taxon>
    </lineage>
</organism>
<dbReference type="Gene3D" id="3.30.1780.10">
    <property type="entry name" value="ornithine cyclodeaminase, domain 1"/>
    <property type="match status" value="1"/>
</dbReference>
<dbReference type="SUPFAM" id="SSF51735">
    <property type="entry name" value="NAD(P)-binding Rossmann-fold domains"/>
    <property type="match status" value="1"/>
</dbReference>
<name>A0A7Y9GMK5_9MICO</name>
<reference evidence="1 2" key="1">
    <citation type="submission" date="2020-07" db="EMBL/GenBank/DDBJ databases">
        <title>Sequencing the genomes of 1000 actinobacteria strains.</title>
        <authorList>
            <person name="Klenk H.-P."/>
        </authorList>
    </citation>
    <scope>NUCLEOTIDE SEQUENCE [LARGE SCALE GENOMIC DNA]</scope>
    <source>
        <strain evidence="1 2">DSM 24662</strain>
    </source>
</reference>
<dbReference type="InterPro" id="IPR023401">
    <property type="entry name" value="ODC_N"/>
</dbReference>
<gene>
    <name evidence="1" type="ORF">BJ991_001306</name>
</gene>
<dbReference type="EMBL" id="JACCBV010000001">
    <property type="protein sequence ID" value="NYE19278.1"/>
    <property type="molecule type" value="Genomic_DNA"/>
</dbReference>
<proteinExistence type="predicted"/>
<dbReference type="Proteomes" id="UP000576969">
    <property type="component" value="Unassembled WGS sequence"/>
</dbReference>
<evidence type="ECO:0000313" key="2">
    <source>
        <dbReference type="Proteomes" id="UP000576969"/>
    </source>
</evidence>
<dbReference type="Pfam" id="PF02423">
    <property type="entry name" value="OCD_Mu_crystall"/>
    <property type="match status" value="1"/>
</dbReference>
<dbReference type="RefSeq" id="WP_179488505.1">
    <property type="nucleotide sequence ID" value="NZ_JACCBV010000001.1"/>
</dbReference>